<proteinExistence type="predicted"/>
<dbReference type="eggNOG" id="COG3326">
    <property type="taxonomic scope" value="Bacteria"/>
</dbReference>
<keyword evidence="1" id="KW-1133">Transmembrane helix</keyword>
<organism evidence="2 3">
    <name type="scientific">Desulfoscipio gibsoniae DSM 7213</name>
    <dbReference type="NCBI Taxonomy" id="767817"/>
    <lineage>
        <taxon>Bacteria</taxon>
        <taxon>Bacillati</taxon>
        <taxon>Bacillota</taxon>
        <taxon>Clostridia</taxon>
        <taxon>Eubacteriales</taxon>
        <taxon>Desulfallaceae</taxon>
        <taxon>Desulfoscipio</taxon>
    </lineage>
</organism>
<keyword evidence="3" id="KW-1185">Reference proteome</keyword>
<feature type="transmembrane region" description="Helical" evidence="1">
    <location>
        <begin position="61"/>
        <end position="82"/>
    </location>
</feature>
<dbReference type="STRING" id="767817.Desgi_3782"/>
<gene>
    <name evidence="2" type="ORF">Desgi_3782</name>
</gene>
<evidence type="ECO:0000256" key="1">
    <source>
        <dbReference type="SAM" id="Phobius"/>
    </source>
</evidence>
<dbReference type="OrthoDB" id="1698854at2"/>
<name>R4KKC5_9FIRM</name>
<evidence type="ECO:0000313" key="3">
    <source>
        <dbReference type="Proteomes" id="UP000013520"/>
    </source>
</evidence>
<keyword evidence="1" id="KW-0472">Membrane</keyword>
<sequence length="86" mass="9942">MLTIYLLVINIMEFSLFGLDKHRARRRLHRIPKKTLFIVALAGGTAGALAGIYFWRHKTKHLKFTVGIPVIMLVQILLYIFYDGQI</sequence>
<keyword evidence="1" id="KW-0812">Transmembrane</keyword>
<protein>
    <submittedName>
        <fullName evidence="2">Putative membrane protein</fullName>
    </submittedName>
</protein>
<accession>R4KKC5</accession>
<dbReference type="KEGG" id="dgi:Desgi_3782"/>
<dbReference type="AlphaFoldDB" id="R4KKC5"/>
<dbReference type="EMBL" id="CP003273">
    <property type="protein sequence ID" value="AGL03104.1"/>
    <property type="molecule type" value="Genomic_DNA"/>
</dbReference>
<reference evidence="2 3" key="1">
    <citation type="submission" date="2012-01" db="EMBL/GenBank/DDBJ databases">
        <title>Complete sequence of Desulfotomaculum gibsoniae DSM 7213.</title>
        <authorList>
            <consortium name="US DOE Joint Genome Institute"/>
            <person name="Lucas S."/>
            <person name="Han J."/>
            <person name="Lapidus A."/>
            <person name="Cheng J.-F."/>
            <person name="Goodwin L."/>
            <person name="Pitluck S."/>
            <person name="Peters L."/>
            <person name="Ovchinnikova G."/>
            <person name="Teshima H."/>
            <person name="Detter J.C."/>
            <person name="Han C."/>
            <person name="Tapia R."/>
            <person name="Land M."/>
            <person name="Hauser L."/>
            <person name="Kyrpides N."/>
            <person name="Ivanova N."/>
            <person name="Pagani I."/>
            <person name="Parshina S."/>
            <person name="Plugge C."/>
            <person name="Muyzer G."/>
            <person name="Kuever J."/>
            <person name="Ivanova A."/>
            <person name="Nazina T."/>
            <person name="Klenk H.-P."/>
            <person name="Brambilla E."/>
            <person name="Spring S."/>
            <person name="Stams A.F."/>
            <person name="Woyke T."/>
        </authorList>
    </citation>
    <scope>NUCLEOTIDE SEQUENCE [LARGE SCALE GENOMIC DNA]</scope>
    <source>
        <strain evidence="2 3">DSM 7213</strain>
    </source>
</reference>
<dbReference type="Proteomes" id="UP000013520">
    <property type="component" value="Chromosome"/>
</dbReference>
<dbReference type="RefSeq" id="WP_006520493.1">
    <property type="nucleotide sequence ID" value="NC_021184.1"/>
</dbReference>
<evidence type="ECO:0000313" key="2">
    <source>
        <dbReference type="EMBL" id="AGL03104.1"/>
    </source>
</evidence>
<dbReference type="Pfam" id="PF06961">
    <property type="entry name" value="DUF1294"/>
    <property type="match status" value="1"/>
</dbReference>
<feature type="transmembrane region" description="Helical" evidence="1">
    <location>
        <begin position="35"/>
        <end position="55"/>
    </location>
</feature>
<dbReference type="HOGENOM" id="CLU_091970_3_0_9"/>
<dbReference type="InterPro" id="IPR010718">
    <property type="entry name" value="DUF1294"/>
</dbReference>